<dbReference type="EMBL" id="BART01017376">
    <property type="protein sequence ID" value="GAG77051.1"/>
    <property type="molecule type" value="Genomic_DNA"/>
</dbReference>
<accession>X1BY30</accession>
<organism evidence="1">
    <name type="scientific">marine sediment metagenome</name>
    <dbReference type="NCBI Taxonomy" id="412755"/>
    <lineage>
        <taxon>unclassified sequences</taxon>
        <taxon>metagenomes</taxon>
        <taxon>ecological metagenomes</taxon>
    </lineage>
</organism>
<evidence type="ECO:0000313" key="1">
    <source>
        <dbReference type="EMBL" id="GAG77051.1"/>
    </source>
</evidence>
<feature type="non-terminal residue" evidence="1">
    <location>
        <position position="299"/>
    </location>
</feature>
<proteinExistence type="predicted"/>
<feature type="non-terminal residue" evidence="1">
    <location>
        <position position="1"/>
    </location>
</feature>
<reference evidence="1" key="1">
    <citation type="journal article" date="2014" name="Front. Microbiol.">
        <title>High frequency of phylogenetically diverse reductive dehalogenase-homologous genes in deep subseafloor sedimentary metagenomes.</title>
        <authorList>
            <person name="Kawai M."/>
            <person name="Futagami T."/>
            <person name="Toyoda A."/>
            <person name="Takaki Y."/>
            <person name="Nishi S."/>
            <person name="Hori S."/>
            <person name="Arai W."/>
            <person name="Tsubouchi T."/>
            <person name="Morono Y."/>
            <person name="Uchiyama I."/>
            <person name="Ito T."/>
            <person name="Fujiyama A."/>
            <person name="Inagaki F."/>
            <person name="Takami H."/>
        </authorList>
    </citation>
    <scope>NUCLEOTIDE SEQUENCE</scope>
    <source>
        <strain evidence="1">Expedition CK06-06</strain>
    </source>
</reference>
<protein>
    <submittedName>
        <fullName evidence="1">Uncharacterized protein</fullName>
    </submittedName>
</protein>
<dbReference type="AlphaFoldDB" id="X1BY30"/>
<sequence>FRNGTDITAEPSIKQYTNQILNITVSYQEAASPYKHVSNAIVDINGSGISEVFNEFGTNYSVLIDTTDLNQGANFLTIYARKDKYEPQTILLTIEIIQIETNLTLYIDGTDITDVPSITQYTNQSLNITVSYQEAASPYNHVSGATVEINGSGISELLYEAFNNYSVLINTTDLNLGANFLTIYAHKDNYEPQMIFLTIEIIRIETNLTLYLNGAEKTVVPSITLYTNQSLNITVSYREFEIPYKHVSGAIVDINGSGISELLYEAFNNYSVLINTANLNIGANFLTIYARKDKYEPQT</sequence>
<name>X1BY30_9ZZZZ</name>
<gene>
    <name evidence="1" type="ORF">S01H4_33103</name>
</gene>
<comment type="caution">
    <text evidence="1">The sequence shown here is derived from an EMBL/GenBank/DDBJ whole genome shotgun (WGS) entry which is preliminary data.</text>
</comment>